<name>A0ACB8VXC9_9TELE</name>
<sequence>MLACGTPDAVDGYRQAEASKPQPGRSWRPGGKNLGLGGVRVGGELLTSTGDIVGRWKKYFEDLLNPTDLPSSEEAEAGDSEGGLVPSPEAKVTEVVCRGTLDQLYTSPQGCLMGLWEFAQPVHMCFVDLEKAFDRVPRGILWGVLRLPFVTRSCSVIFMDRISRRSVARGRRESGLGTTGFHLCFLCRMMLSCWLHQARTFSMYCWSGLQPSVKQAGMRISTSKSEAMVLDPEKGGMRALSGWVERSCLKWRSSSISGSCSRVRERWSVRLTGGLVQRPQLCAVGVPDRRGEEGAESERRSSRFIYRSIYVPTLTYGHELWVLNPSNLSLNQMITVDGGGNRHLGQTTADELKHCHLSCSILHGHTVWTQTQIGAAAVDLLTCWVIQPGTVMHLEVKVALNFIVSYLYNKLPRRRADLFGEELERILMSRFEGHWYPEAPLRGSAFRCIQLGAPRDPVVELAAKRSGLDTEEVRANVPAELSVWIDPYEVSYQIGEKGAVKVLYLEDPPGLGCDSERAEGVIREGKGDAEAEEAKSLGFNPDAQVFVPIGSQASPALMPSLSSSPTPLSAQSCPGLFSYPSSSTPTDPAAHSSNTSTPSPPSGGLPYLPTQQPPSALPPARPQQITFTTASFAATKFGSTKMKKCSGAGSAASSAVVIPPAQRMLSRSPTTISAPELLKHKPLSLSLHSLGGPIASQLSPNAKEFVYPGSPGPLYFDADTQPMQPHASPFQPPHTVNAHPSFDPFSSPPPAQSVGIIGSNGGISYMEKPPFVEGLGSYNLQYPSQSFQPVDCETWRDWKWTGDADVSL</sequence>
<keyword evidence="2" id="KW-1185">Reference proteome</keyword>
<evidence type="ECO:0000313" key="2">
    <source>
        <dbReference type="Proteomes" id="UP000831701"/>
    </source>
</evidence>
<dbReference type="EMBL" id="CM041547">
    <property type="protein sequence ID" value="KAI3360111.1"/>
    <property type="molecule type" value="Genomic_DNA"/>
</dbReference>
<organism evidence="1 2">
    <name type="scientific">Scortum barcoo</name>
    <name type="common">barcoo grunter</name>
    <dbReference type="NCBI Taxonomy" id="214431"/>
    <lineage>
        <taxon>Eukaryota</taxon>
        <taxon>Metazoa</taxon>
        <taxon>Chordata</taxon>
        <taxon>Craniata</taxon>
        <taxon>Vertebrata</taxon>
        <taxon>Euteleostomi</taxon>
        <taxon>Actinopterygii</taxon>
        <taxon>Neopterygii</taxon>
        <taxon>Teleostei</taxon>
        <taxon>Neoteleostei</taxon>
        <taxon>Acanthomorphata</taxon>
        <taxon>Eupercaria</taxon>
        <taxon>Centrarchiformes</taxon>
        <taxon>Terapontoidei</taxon>
        <taxon>Terapontidae</taxon>
        <taxon>Scortum</taxon>
    </lineage>
</organism>
<gene>
    <name evidence="1" type="ORF">L3Q82_014428</name>
</gene>
<accession>A0ACB8VXC9</accession>
<reference evidence="1" key="1">
    <citation type="submission" date="2022-04" db="EMBL/GenBank/DDBJ databases">
        <title>Jade perch genome.</title>
        <authorList>
            <person name="Chao B."/>
        </authorList>
    </citation>
    <scope>NUCLEOTIDE SEQUENCE</scope>
    <source>
        <strain evidence="1">CB-2022</strain>
    </source>
</reference>
<dbReference type="Proteomes" id="UP000831701">
    <property type="component" value="Chromosome 17"/>
</dbReference>
<comment type="caution">
    <text evidence="1">The sequence shown here is derived from an EMBL/GenBank/DDBJ whole genome shotgun (WGS) entry which is preliminary data.</text>
</comment>
<evidence type="ECO:0000313" key="1">
    <source>
        <dbReference type="EMBL" id="KAI3360111.1"/>
    </source>
</evidence>
<protein>
    <submittedName>
        <fullName evidence="1">Uncharacterized protein</fullName>
    </submittedName>
</protein>
<proteinExistence type="predicted"/>